<evidence type="ECO:0000313" key="3">
    <source>
        <dbReference type="EMBL" id="AAY55342.1"/>
    </source>
</evidence>
<dbReference type="ExpressionAtlas" id="Q8IN59">
    <property type="expression patterns" value="baseline and differential"/>
</dbReference>
<dbReference type="FlyBase" id="FBgn0051206">
    <property type="gene designation" value="CG31206"/>
</dbReference>
<dbReference type="EMBL" id="AE014297">
    <property type="protein sequence ID" value="AAN13822.1"/>
    <property type="molecule type" value="Genomic_DNA"/>
</dbReference>
<evidence type="ECO:0000313" key="5">
    <source>
        <dbReference type="Proteomes" id="UP000000803"/>
    </source>
</evidence>
<proteinExistence type="evidence at transcript level"/>
<dbReference type="GeneID" id="318627"/>
<dbReference type="PaxDb" id="7227-FBpp0083283"/>
<dbReference type="DNASU" id="318627"/>
<reference evidence="2 5" key="6">
    <citation type="journal article" date="2005" name="PLoS Comput. Biol.">
        <title>Combined evidence annotation of transposable elements in genome sequences.</title>
        <authorList>
            <person name="Quesneville H."/>
            <person name="Bergman C.M."/>
            <person name="Andrieu O."/>
            <person name="Autard D."/>
            <person name="Nouaud D."/>
            <person name="Ashburner M."/>
            <person name="Anxolabehere D."/>
        </authorList>
    </citation>
    <scope>NUCLEOTIDE SEQUENCE [LARGE SCALE GENOMIC DNA]</scope>
    <source>
        <strain evidence="5">Berkeley</strain>
    </source>
</reference>
<dbReference type="EMBL" id="BT022926">
    <property type="protein sequence ID" value="AAY55342.1"/>
    <property type="molecule type" value="mRNA"/>
</dbReference>
<reference evidence="2" key="8">
    <citation type="submission" date="2006-08" db="EMBL/GenBank/DDBJ databases">
        <authorList>
            <person name="Celniker S."/>
            <person name="Carlson J."/>
            <person name="Wan K."/>
            <person name="Frise E."/>
            <person name="Hoskins R."/>
            <person name="Park S."/>
            <person name="Svirskas R."/>
            <person name="Rubin G."/>
        </authorList>
    </citation>
    <scope>NUCLEOTIDE SEQUENCE</scope>
</reference>
<dbReference type="UCSC" id="CG31206-RA">
    <property type="organism name" value="d. melanogaster"/>
</dbReference>
<reference evidence="5" key="2">
    <citation type="journal article" date="2002" name="Genome Biol.">
        <title>Finishing a whole-genome shotgun: release 3 of the Drosophila melanogaster euchromatic genome sequence.</title>
        <authorList>
            <person name="Celniker S.E."/>
            <person name="Wheeler D.A."/>
            <person name="Kronmiller B."/>
            <person name="Carlson J.W."/>
            <person name="Halpern A."/>
            <person name="Patel S."/>
            <person name="Adams M."/>
            <person name="Champe M."/>
            <person name="Dugan S.P."/>
            <person name="Frise E."/>
            <person name="Hodgson A."/>
            <person name="George R.A."/>
            <person name="Hoskins R.A."/>
            <person name="Laverty T."/>
            <person name="Muzny D.M."/>
            <person name="Nelson C.R."/>
            <person name="Pacleb J.M."/>
            <person name="Park S."/>
            <person name="Pfeiffer B.D."/>
            <person name="Richards S."/>
            <person name="Sodergren E.J."/>
            <person name="Svirskas R."/>
            <person name="Tabor P.E."/>
            <person name="Wan K."/>
            <person name="Stapleton M."/>
            <person name="Sutton G.G."/>
            <person name="Venter C."/>
            <person name="Weinstock G."/>
            <person name="Scherer S.E."/>
            <person name="Myers E.W."/>
            <person name="Gibbs R.A."/>
            <person name="Rubin G.M."/>
        </authorList>
    </citation>
    <scope>NUCLEOTIDE SEQUENCE [LARGE SCALE GENOMIC DNA]</scope>
    <source>
        <strain evidence="5">Berkeley</strain>
    </source>
</reference>
<gene>
    <name evidence="2" type="primary">Dmel\CG31206</name>
    <name evidence="2" type="synonym">NEST:bs16c12</name>
    <name evidence="2 4" type="ORF">CG31206</name>
    <name evidence="2" type="ORF">Dmel_CG31206</name>
</gene>
<reference evidence="3" key="7">
    <citation type="submission" date="2005-05" db="EMBL/GenBank/DDBJ databases">
        <authorList>
            <person name="Stapleton M."/>
            <person name="Carlson J."/>
            <person name="Chavez C."/>
            <person name="Frise E."/>
            <person name="George R."/>
            <person name="Pacleb J."/>
            <person name="Park S."/>
            <person name="Wan K."/>
            <person name="Yu C."/>
            <person name="Celniker S."/>
        </authorList>
    </citation>
    <scope>NUCLEOTIDE SEQUENCE</scope>
</reference>
<evidence type="ECO:0000313" key="2">
    <source>
        <dbReference type="EMBL" id="AAN13822.1"/>
    </source>
</evidence>
<reference evidence="2" key="14">
    <citation type="submission" date="2023-12" db="EMBL/GenBank/DDBJ databases">
        <authorList>
            <consortium name="FlyBase"/>
        </authorList>
    </citation>
    <scope>NUCLEOTIDE SEQUENCE</scope>
</reference>
<dbReference type="Proteomes" id="UP000000803">
    <property type="component" value="Chromosome 3R"/>
</dbReference>
<reference evidence="2" key="13">
    <citation type="journal article" date="2015" name="Genome Res.">
        <title>The Release 6 reference sequence of the Drosophila melanogaster genome.</title>
        <authorList>
            <person name="Hoskins R.A."/>
            <person name="Carlson J.W."/>
            <person name="Wan K.H."/>
            <person name="Park S."/>
            <person name="Mendez I."/>
            <person name="Galle S.E."/>
            <person name="Booth B.W."/>
            <person name="Pfeiffer B.D."/>
            <person name="George R.A."/>
            <person name="Svirskas R."/>
            <person name="Krzywinski M."/>
            <person name="Schein J."/>
            <person name="Accardo M.C."/>
            <person name="Damia E."/>
            <person name="Messina G."/>
            <person name="Mendez-Lago M."/>
            <person name="de Pablos B."/>
            <person name="Demakova O.V."/>
            <person name="Andreyeva E.N."/>
            <person name="Boldyreva L.V."/>
            <person name="Marra M."/>
            <person name="Carvalho A.B."/>
            <person name="Dimitri P."/>
            <person name="Villasante A."/>
            <person name="Zhimulev I.F."/>
            <person name="Rubin G.M."/>
            <person name="Karpen G.H."/>
            <person name="Celniker S.E."/>
        </authorList>
    </citation>
    <scope>NUCLEOTIDE SEQUENCE</scope>
</reference>
<reference evidence="2" key="15">
    <citation type="submission" date="2024-06" db="EMBL/GenBank/DDBJ databases">
        <title>Drosophila melanogaster release 4 sequence.</title>
        <authorList>
            <consortium name="Berkeley Drosophila Genome Project"/>
            <person name="Celniker S."/>
            <person name="Carlson J."/>
            <person name="Wan K."/>
            <person name="Pfeiffer B."/>
            <person name="Frise E."/>
            <person name="George R."/>
            <person name="Hoskins R."/>
            <person name="Stapleton M."/>
            <person name="Pacleb J."/>
            <person name="Park S."/>
            <person name="Svirskas R."/>
            <person name="Smith E."/>
            <person name="Yu C."/>
            <person name="Rubin G."/>
        </authorList>
    </citation>
    <scope>NUCLEOTIDE SEQUENCE</scope>
</reference>
<name>Q8IN59_DROME</name>
<reference evidence="2 5" key="5">
    <citation type="journal article" date="2002" name="Genome Biol.">
        <title>Heterochromatic sequences in a Drosophila whole-genome shotgun assembly.</title>
        <authorList>
            <person name="Hoskins R.A."/>
            <person name="Smith C.D."/>
            <person name="Carlson J.W."/>
            <person name="Carvalho A.B."/>
            <person name="Halpern A."/>
            <person name="Kaminker J.S."/>
            <person name="Kennedy C."/>
            <person name="Mungall C.J."/>
            <person name="Sullivan B.A."/>
            <person name="Sutton G.G."/>
            <person name="Yasuhara J.C."/>
            <person name="Wakimoto B.T."/>
            <person name="Myers E.W."/>
            <person name="Celniker S.E."/>
            <person name="Rubin G.M."/>
            <person name="Karpen G.H."/>
        </authorList>
    </citation>
    <scope>NUCLEOTIDE SEQUENCE [LARGE SCALE GENOMIC DNA]</scope>
    <source>
        <strain evidence="5">Berkeley</strain>
    </source>
</reference>
<dbReference type="AlphaFoldDB" id="Q8IN59"/>
<sequence>MEYSGVRLPGIFCPDESIEQFARLYGSDNFSKMMIIATTSSPPRTMQATTHSPPGMMGGNPSRFQGNASTAHDRNLKVNHRYAHNVQAPSNPHPVIMGPSRFHGNLPPIQDTYLKSSPRDQGFHAYGAVHRGCGDHYSYSANLQNSKPEYPTRPDQSGTQNPGQMYCNTQHYQNLNFYHPPPPGPRFPWL</sequence>
<dbReference type="OrthoDB" id="7850722at2759"/>
<reference evidence="2 5" key="1">
    <citation type="journal article" date="2000" name="Science">
        <title>The genome sequence of Drosophila melanogaster.</title>
        <authorList>
            <person name="Adams M.D."/>
            <person name="Celniker S.E."/>
            <person name="Holt R.A."/>
            <person name="Evans C.A."/>
            <person name="Gocayne J.D."/>
            <person name="Amanatides P.G."/>
            <person name="Scherer S.E."/>
            <person name="Li P.W."/>
            <person name="Hoskins R.A."/>
            <person name="Galle R.F."/>
            <person name="George R.A."/>
            <person name="Lewis S.E."/>
            <person name="Richards S."/>
            <person name="Ashburner M."/>
            <person name="Henderson S.N."/>
            <person name="Sutton G.G."/>
            <person name="Wortman J.R."/>
            <person name="Yandell M.D."/>
            <person name="Zhang Q."/>
            <person name="Chen L.X."/>
            <person name="Brandon R.C."/>
            <person name="Rogers Y.H."/>
            <person name="Blazej R.G."/>
            <person name="Champe M."/>
            <person name="Pfeiffer B.D."/>
            <person name="Wan K.H."/>
            <person name="Doyle C."/>
            <person name="Baxter E.G."/>
            <person name="Helt G."/>
            <person name="Nelson C.R."/>
            <person name="Gabor G.L."/>
            <person name="Abril J.F."/>
            <person name="Agbayani A."/>
            <person name="An H.J."/>
            <person name="Andrews-Pfannkoch C."/>
            <person name="Baldwin D."/>
            <person name="Ballew R.M."/>
            <person name="Basu A."/>
            <person name="Baxendale J."/>
            <person name="Bayraktaroglu L."/>
            <person name="Beasley E.M."/>
            <person name="Beeson K.Y."/>
            <person name="Benos P.V."/>
            <person name="Berman B.P."/>
            <person name="Bhandari D."/>
            <person name="Bolshakov S."/>
            <person name="Borkova D."/>
            <person name="Botchan M.R."/>
            <person name="Bouck J."/>
            <person name="Brokstein P."/>
            <person name="Brottier P."/>
            <person name="Burtis K.C."/>
            <person name="Busam D.A."/>
            <person name="Butler H."/>
            <person name="Cadieu E."/>
            <person name="Center A."/>
            <person name="Chandra I."/>
            <person name="Cherry J.M."/>
            <person name="Cawley S."/>
            <person name="Dahlke C."/>
            <person name="Davenport L.B."/>
            <person name="Davies P."/>
            <person name="de Pablos B."/>
            <person name="Delcher A."/>
            <person name="Deng Z."/>
            <person name="Mays A.D."/>
            <person name="Dew I."/>
            <person name="Dietz S.M."/>
            <person name="Dodson K."/>
            <person name="Doup L.E."/>
            <person name="Downes M."/>
            <person name="Dugan-Rocha S."/>
            <person name="Dunkov B.C."/>
            <person name="Dunn P."/>
            <person name="Durbin K.J."/>
            <person name="Evangelista C.C."/>
            <person name="Ferraz C."/>
            <person name="Ferriera S."/>
            <person name="Fleischmann W."/>
            <person name="Fosler C."/>
            <person name="Gabrielian A.E."/>
            <person name="Garg N.S."/>
            <person name="Gelbart W.M."/>
            <person name="Glasser K."/>
            <person name="Glodek A."/>
            <person name="Gong F."/>
            <person name="Gorrell J.H."/>
            <person name="Gu Z."/>
            <person name="Guan P."/>
            <person name="Harris M."/>
            <person name="Harris N.L."/>
            <person name="Harvey D."/>
            <person name="Heiman T.J."/>
            <person name="Hernandez J.R."/>
            <person name="Houck J."/>
            <person name="Hostin D."/>
            <person name="Houston K.A."/>
            <person name="Howland T.J."/>
            <person name="Wei M.H."/>
            <person name="Ibegwam C."/>
            <person name="Jalali M."/>
            <person name="Kalush F."/>
            <person name="Karpen G.H."/>
            <person name="Ke Z."/>
            <person name="Kennison J.A."/>
            <person name="Ketchum K.A."/>
            <person name="Kimmel B.E."/>
            <person name="Kodira C.D."/>
            <person name="Kraft C."/>
            <person name="Kravitz S."/>
            <person name="Kulp D."/>
            <person name="Lai Z."/>
            <person name="Lasko P."/>
            <person name="Lei Y."/>
            <person name="Levitsky A.A."/>
            <person name="Li J."/>
            <person name="Li Z."/>
            <person name="Liang Y."/>
            <person name="Lin X."/>
            <person name="Liu X."/>
            <person name="Mattei B."/>
            <person name="McIntosh T.C."/>
            <person name="McLeod M.P."/>
            <person name="McPherson D."/>
            <person name="Merkulov G."/>
            <person name="Milshina N.V."/>
            <person name="Mobarry C."/>
            <person name="Morris J."/>
            <person name="Moshrefi A."/>
            <person name="Mount S.M."/>
            <person name="Moy M."/>
            <person name="Murphy B."/>
            <person name="Murphy L."/>
            <person name="Muzny D.M."/>
            <person name="Nelson D.L."/>
            <person name="Nelson D.R."/>
            <person name="Nelson K.A."/>
            <person name="Nixon K."/>
            <person name="Nusskern D.R."/>
            <person name="Pacleb J.M."/>
            <person name="Palazzolo M."/>
            <person name="Pittman G.S."/>
            <person name="Pan S."/>
            <person name="Pollard J."/>
            <person name="Puri V."/>
            <person name="Reese M.G."/>
            <person name="Reinert K."/>
            <person name="Remington K."/>
            <person name="Saunders R.D."/>
            <person name="Scheeler F."/>
            <person name="Shen H."/>
            <person name="Shue B.C."/>
            <person name="Siden-Kiamos I."/>
            <person name="Simpson M."/>
            <person name="Skupski M.P."/>
            <person name="Smith T."/>
            <person name="Spier E."/>
            <person name="Spradling A.C."/>
            <person name="Stapleton M."/>
            <person name="Strong R."/>
            <person name="Sun E."/>
            <person name="Svirskas R."/>
            <person name="Tector C."/>
            <person name="Turner R."/>
            <person name="Venter E."/>
            <person name="Wang A.H."/>
            <person name="Wang X."/>
            <person name="Wang Z.Y."/>
            <person name="Wassarman D.A."/>
            <person name="Weinstock G.M."/>
            <person name="Weissenbach J."/>
            <person name="Williams S.M."/>
            <person name="WoodageT"/>
            <person name="Worley K.C."/>
            <person name="Wu D."/>
            <person name="Yang S."/>
            <person name="Yao Q.A."/>
            <person name="Ye J."/>
            <person name="Yeh R.F."/>
            <person name="Zaveri J.S."/>
            <person name="Zhan M."/>
            <person name="Zhang G."/>
            <person name="Zhao Q."/>
            <person name="Zheng L."/>
            <person name="Zheng X.H."/>
            <person name="Zhong F.N."/>
            <person name="Zhong W."/>
            <person name="Zhou X."/>
            <person name="Zhu S."/>
            <person name="Zhu X."/>
            <person name="Smith H.O."/>
            <person name="Gibbs R.A."/>
            <person name="Myers E.W."/>
            <person name="Rubin G.M."/>
            <person name="Venter J.C."/>
        </authorList>
    </citation>
    <scope>NUCLEOTIDE SEQUENCE [LARGE SCALE GENOMIC DNA]</scope>
    <source>
        <strain evidence="5">Berkeley</strain>
    </source>
</reference>
<dbReference type="BioGRID-ORCS" id="318627">
    <property type="hits" value="0 hits in 1 CRISPR screen"/>
</dbReference>
<accession>Q8IN59</accession>
<reference evidence="2" key="12">
    <citation type="journal article" date="2015" name="G3 (Bethesda)">
        <title>Gene Model Annotations for Drosophila melanogaster: The Rule-Benders.</title>
        <authorList>
            <consortium name="FlyBase Consortium"/>
            <person name="Crosby M.A."/>
            <person name="Gramates L.S."/>
            <person name="Dos Santos G."/>
            <person name="Matthews B.B."/>
            <person name="St Pierre S.E."/>
            <person name="Zhou P."/>
            <person name="Schroeder A.J."/>
            <person name="Falls K."/>
            <person name="Emmert D.B."/>
            <person name="Russo S.M."/>
            <person name="Gelbart W.M."/>
            <person name="null"/>
        </authorList>
    </citation>
    <scope>NUCLEOTIDE SEQUENCE</scope>
</reference>
<reference evidence="5" key="3">
    <citation type="journal article" date="2002" name="Genome Biol.">
        <title>Annotation of the Drosophila melanogaster euchromatic genome: a systematic review.</title>
        <authorList>
            <person name="Misra S."/>
            <person name="Crosby M.A."/>
            <person name="Mungall C.J."/>
            <person name="Matthews B.B."/>
            <person name="Campbell K.S."/>
            <person name="Hradecky P."/>
            <person name="Huang Y."/>
            <person name="Kaminker J.S."/>
            <person name="Millburn G.H."/>
            <person name="Prochnik S.E."/>
            <person name="Smith C.D."/>
            <person name="Tupy J.L."/>
            <person name="Whitfied E.J."/>
            <person name="Bayraktaroglu L."/>
            <person name="Berman B.P."/>
            <person name="Bettencourt B.R."/>
            <person name="Celniker S.E."/>
            <person name="de Grey A.D."/>
            <person name="Drysdale R.A."/>
            <person name="Harris N.L."/>
            <person name="Richter J."/>
            <person name="Russo S."/>
            <person name="Schroeder A.J."/>
            <person name="Shu S.Q."/>
            <person name="Stapleton M."/>
            <person name="Yamada C."/>
            <person name="Ashburner M."/>
            <person name="Gelbart W.M."/>
            <person name="Rubin G.M."/>
            <person name="Lewis S.E."/>
        </authorList>
    </citation>
    <scope>GENOME REANNOTATION</scope>
    <source>
        <strain evidence="5">Berkeley</strain>
    </source>
</reference>
<dbReference type="HOGENOM" id="CLU_1435847_0_0_1"/>
<dbReference type="VEuPathDB" id="VectorBase:FBgn0051206"/>
<reference evidence="2 5" key="10">
    <citation type="journal article" date="2007" name="Science">
        <title>Sequence finishing and mapping of Drosophila melanogaster heterochromatin.</title>
        <authorList>
            <person name="Hoskins R.A."/>
            <person name="Carlson J.W."/>
            <person name="Kennedy C."/>
            <person name="Acevedo D."/>
            <person name="Evans-Holm M."/>
            <person name="Frise E."/>
            <person name="Wan K.H."/>
            <person name="Park S."/>
            <person name="Mendez-Lago M."/>
            <person name="Rossi F."/>
            <person name="Villasante A."/>
            <person name="Dimitri P."/>
            <person name="Karpen G.H."/>
            <person name="Celniker S.E."/>
        </authorList>
    </citation>
    <scope>NUCLEOTIDE SEQUENCE [LARGE SCALE GENOMIC DNA]</scope>
    <source>
        <strain evidence="5">Berkeley</strain>
    </source>
</reference>
<evidence type="ECO:0000256" key="1">
    <source>
        <dbReference type="SAM" id="MobiDB-lite"/>
    </source>
</evidence>
<dbReference type="Bgee" id="FBgn0051206">
    <property type="expression patterns" value="Expressed in early-mid elongation-stage spermatid (Drosophila) in testis and 23 other cell types or tissues"/>
</dbReference>
<feature type="compositionally biased region" description="Polar residues" evidence="1">
    <location>
        <begin position="154"/>
        <end position="167"/>
    </location>
</feature>
<keyword evidence="5" id="KW-1185">Reference proteome</keyword>
<reference evidence="2 5" key="9">
    <citation type="journal article" date="2007" name="Science">
        <title>The Release 5.1 annotation of Drosophila melanogaster heterochromatin.</title>
        <authorList>
            <person name="Smith C.D."/>
            <person name="Shu S."/>
            <person name="Mungall C.J."/>
            <person name="Karpen G.H."/>
        </authorList>
    </citation>
    <scope>NUCLEOTIDE SEQUENCE [LARGE SCALE GENOMIC DNA]</scope>
    <source>
        <strain evidence="5">Berkeley</strain>
    </source>
</reference>
<protein>
    <submittedName>
        <fullName evidence="3">IP08379p</fullName>
    </submittedName>
    <submittedName>
        <fullName evidence="2">Uncharacterized protein, isoform A</fullName>
    </submittedName>
</protein>
<evidence type="ECO:0000313" key="4">
    <source>
        <dbReference type="FlyBase" id="FBgn0051206"/>
    </source>
</evidence>
<organism evidence="2 5">
    <name type="scientific">Drosophila melanogaster</name>
    <name type="common">Fruit fly</name>
    <dbReference type="NCBI Taxonomy" id="7227"/>
    <lineage>
        <taxon>Eukaryota</taxon>
        <taxon>Metazoa</taxon>
        <taxon>Ecdysozoa</taxon>
        <taxon>Arthropoda</taxon>
        <taxon>Hexapoda</taxon>
        <taxon>Insecta</taxon>
        <taxon>Pterygota</taxon>
        <taxon>Neoptera</taxon>
        <taxon>Endopterygota</taxon>
        <taxon>Diptera</taxon>
        <taxon>Brachycera</taxon>
        <taxon>Muscomorpha</taxon>
        <taxon>Ephydroidea</taxon>
        <taxon>Drosophilidae</taxon>
        <taxon>Drosophila</taxon>
        <taxon>Sophophora</taxon>
    </lineage>
</organism>
<reference evidence="5" key="4">
    <citation type="journal article" date="2002" name="Genome Biol.">
        <title>The transposable elements of the Drosophila melanogaster euchromatin: a genomics perspective.</title>
        <authorList>
            <person name="Kaminker J.S."/>
            <person name="Bergman C.M."/>
            <person name="Kronmiller B."/>
            <person name="Carlson J."/>
            <person name="Svirskas R."/>
            <person name="Patel S."/>
            <person name="Frise E."/>
            <person name="Wheeler D.A."/>
            <person name="Lewis S.E."/>
            <person name="Rubin G.M."/>
            <person name="Ashburner M."/>
            <person name="Celniker S.E."/>
        </authorList>
    </citation>
    <scope>NUCLEOTIDE SEQUENCE [LARGE SCALE GENOMIC DNA]</scope>
    <source>
        <strain evidence="5">Berkeley</strain>
    </source>
</reference>
<reference evidence="2" key="11">
    <citation type="journal article" date="2015" name="G3 (Bethesda)">
        <title>Gene Model Annotations for Drosophila melanogaster: Impact of High-Throughput Data.</title>
        <authorList>
            <consortium name="FlyBase Consortium"/>
            <person name="Matthews B.B."/>
            <person name="Dos Santos G."/>
            <person name="Crosby M.A."/>
            <person name="Emmert D.B."/>
            <person name="St Pierre S.E."/>
            <person name="Gramates L.S."/>
            <person name="Zhou P."/>
            <person name="Schroeder A.J."/>
            <person name="Falls K."/>
            <person name="Strelets V."/>
            <person name="Russo S.M."/>
            <person name="Gelbart W.M."/>
            <person name="null"/>
        </authorList>
    </citation>
    <scope>NUCLEOTIDE SEQUENCE</scope>
</reference>
<feature type="region of interest" description="Disordered" evidence="1">
    <location>
        <begin position="141"/>
        <end position="167"/>
    </location>
</feature>
<dbReference type="AGR" id="FB:FBgn0051206"/>
<dbReference type="RefSeq" id="NP_732487.1">
    <property type="nucleotide sequence ID" value="NM_169888.3"/>
</dbReference>